<accession>D4H5U3</accession>
<dbReference type="STRING" id="522772.Dacet_2782"/>
<dbReference type="InterPro" id="IPR014985">
    <property type="entry name" value="WbqC"/>
</dbReference>
<evidence type="ECO:0000313" key="2">
    <source>
        <dbReference type="Proteomes" id="UP000002012"/>
    </source>
</evidence>
<dbReference type="Pfam" id="PF08889">
    <property type="entry name" value="WbqC"/>
    <property type="match status" value="1"/>
</dbReference>
<dbReference type="AlphaFoldDB" id="D4H5U3"/>
<name>D4H5U3_DENA2</name>
<dbReference type="RefSeq" id="WP_013012027.1">
    <property type="nucleotide sequence ID" value="NC_013943.1"/>
</dbReference>
<dbReference type="HOGENOM" id="CLU_079350_0_0_0"/>
<reference evidence="1 2" key="1">
    <citation type="journal article" date="2010" name="Stand. Genomic Sci.">
        <title>Complete genome sequence of Denitrovibrio acetiphilus type strain (N2460).</title>
        <authorList>
            <person name="Kiss H."/>
            <person name="Lang E."/>
            <person name="Lapidus A."/>
            <person name="Copeland A."/>
            <person name="Nolan M."/>
            <person name="Glavina Del Rio T."/>
            <person name="Chen F."/>
            <person name="Lucas S."/>
            <person name="Tice H."/>
            <person name="Cheng J.F."/>
            <person name="Han C."/>
            <person name="Goodwin L."/>
            <person name="Pitluck S."/>
            <person name="Liolios K."/>
            <person name="Pati A."/>
            <person name="Ivanova N."/>
            <person name="Mavromatis K."/>
            <person name="Chen A."/>
            <person name="Palaniappan K."/>
            <person name="Land M."/>
            <person name="Hauser L."/>
            <person name="Chang Y.J."/>
            <person name="Jeffries C.D."/>
            <person name="Detter J.C."/>
            <person name="Brettin T."/>
            <person name="Spring S."/>
            <person name="Rohde M."/>
            <person name="Goker M."/>
            <person name="Woyke T."/>
            <person name="Bristow J."/>
            <person name="Eisen J.A."/>
            <person name="Markowitz V."/>
            <person name="Hugenholtz P."/>
            <person name="Kyrpides N.C."/>
            <person name="Klenk H.P."/>
        </authorList>
    </citation>
    <scope>NUCLEOTIDE SEQUENCE [LARGE SCALE GENOMIC DNA]</scope>
    <source>
        <strain evidence="2">DSM 12809 / NBRC 114555 / N2460</strain>
    </source>
</reference>
<dbReference type="eggNOG" id="COG0224">
    <property type="taxonomic scope" value="Bacteria"/>
</dbReference>
<dbReference type="EMBL" id="CP001968">
    <property type="protein sequence ID" value="ADD69534.1"/>
    <property type="molecule type" value="Genomic_DNA"/>
</dbReference>
<keyword evidence="2" id="KW-1185">Reference proteome</keyword>
<dbReference type="Proteomes" id="UP000002012">
    <property type="component" value="Chromosome"/>
</dbReference>
<dbReference type="PaxDb" id="522772-Dacet_2782"/>
<evidence type="ECO:0000313" key="1">
    <source>
        <dbReference type="EMBL" id="ADD69534.1"/>
    </source>
</evidence>
<sequence length="235" mass="27835">MKKIAILQSNYIPWKGYFDLINMVDVFVIYDEMQYTRRDWRNRNKIKTAQGSQWLSIPVEVKGKYSQKIRETKIGDKSWAMKHWRSIVQNYAKSVYFKEYKDIFEDLYKNMEKENYLSEINYTFIKVISEILGIDTKIIWSNDLNIIEGKTERLVDICEKLDGTTYLSGPSAQNYIDESLFLKAGITVEWMDYNGYPEYSQLYPPFEHGVTILDLIFNTGKEANKYMKSFNNDTI</sequence>
<proteinExistence type="predicted"/>
<gene>
    <name evidence="1" type="ordered locus">Dacet_2782</name>
</gene>
<dbReference type="InParanoid" id="D4H5U3"/>
<protein>
    <submittedName>
        <fullName evidence="1">WbqC-like family protein</fullName>
    </submittedName>
</protein>
<organism evidence="1 2">
    <name type="scientific">Denitrovibrio acetiphilus (strain DSM 12809 / NBRC 114555 / N2460)</name>
    <dbReference type="NCBI Taxonomy" id="522772"/>
    <lineage>
        <taxon>Bacteria</taxon>
        <taxon>Pseudomonadati</taxon>
        <taxon>Deferribacterota</taxon>
        <taxon>Deferribacteres</taxon>
        <taxon>Deferribacterales</taxon>
        <taxon>Geovibrionaceae</taxon>
        <taxon>Denitrovibrio</taxon>
    </lineage>
</organism>
<dbReference type="OrthoDB" id="3611744at2"/>
<dbReference type="KEGG" id="dap:Dacet_2782"/>